<accession>A0ABP4G6J2</accession>
<dbReference type="Proteomes" id="UP001500943">
    <property type="component" value="Unassembled WGS sequence"/>
</dbReference>
<evidence type="ECO:0000313" key="2">
    <source>
        <dbReference type="Proteomes" id="UP001500943"/>
    </source>
</evidence>
<reference evidence="2" key="1">
    <citation type="journal article" date="2019" name="Int. J. Syst. Evol. Microbiol.">
        <title>The Global Catalogue of Microorganisms (GCM) 10K type strain sequencing project: providing services to taxonomists for standard genome sequencing and annotation.</title>
        <authorList>
            <consortium name="The Broad Institute Genomics Platform"/>
            <consortium name="The Broad Institute Genome Sequencing Center for Infectious Disease"/>
            <person name="Wu L."/>
            <person name="Ma J."/>
        </authorList>
    </citation>
    <scope>NUCLEOTIDE SEQUENCE [LARGE SCALE GENOMIC DNA]</scope>
    <source>
        <strain evidence="2">JCM 12762</strain>
    </source>
</reference>
<sequence>MGQQFNGGVDVRLLQNERGKDMPTDDFANAESLGLGPILCVVREGLSPVWSGCKA</sequence>
<gene>
    <name evidence="1" type="ORF">GCM10009655_12800</name>
</gene>
<comment type="caution">
    <text evidence="1">The sequence shown here is derived from an EMBL/GenBank/DDBJ whole genome shotgun (WGS) entry which is preliminary data.</text>
</comment>
<proteinExistence type="predicted"/>
<keyword evidence="2" id="KW-1185">Reference proteome</keyword>
<evidence type="ECO:0000313" key="1">
    <source>
        <dbReference type="EMBL" id="GAA1215003.1"/>
    </source>
</evidence>
<protein>
    <submittedName>
        <fullName evidence="1">Uncharacterized protein</fullName>
    </submittedName>
</protein>
<name>A0ABP4G6J2_9MICO</name>
<dbReference type="EMBL" id="BAAAKW010000025">
    <property type="protein sequence ID" value="GAA1215003.1"/>
    <property type="molecule type" value="Genomic_DNA"/>
</dbReference>
<organism evidence="1 2">
    <name type="scientific">Rhodoglobus aureus</name>
    <dbReference type="NCBI Taxonomy" id="191497"/>
    <lineage>
        <taxon>Bacteria</taxon>
        <taxon>Bacillati</taxon>
        <taxon>Actinomycetota</taxon>
        <taxon>Actinomycetes</taxon>
        <taxon>Micrococcales</taxon>
        <taxon>Microbacteriaceae</taxon>
        <taxon>Rhodoglobus</taxon>
    </lineage>
</organism>